<comment type="similarity">
    <text evidence="1">Belongs to the metallo-dependent hydrolases superfamily. CpsB/CapC family.</text>
</comment>
<proteinExistence type="inferred from homology"/>
<dbReference type="AlphaFoldDB" id="A0A7J4XG13"/>
<dbReference type="InterPro" id="IPR016667">
    <property type="entry name" value="Caps_polysacc_synth_CpsB/CapC"/>
</dbReference>
<dbReference type="EMBL" id="VWMK01000018">
    <property type="protein sequence ID" value="KAA3761027.1"/>
    <property type="molecule type" value="Genomic_DNA"/>
</dbReference>
<evidence type="ECO:0000313" key="5">
    <source>
        <dbReference type="EMBL" id="KAA3761027.1"/>
    </source>
</evidence>
<sequence length="233" mass="27739">MMNYTDFQPYILPETDVWALPTQKAMELLEYLENKGMKQVICVPPVRQENPNNTTENLKKIFQNFQAGYKGNIKLKLAARYRLDRLFEEKLTHEKLLTISNEKELLVDVHPLRNNSKTWEMLDTALAAGYTPVIMQPERTIYWGTEEFVKLKEKGCRLMMNLYSFFGYNGDEALNYSRMLIRRNLYTHVFSGMEDTKIMRYSECFNLHDNEEIENLFKKTENENHFYYQPLIL</sequence>
<dbReference type="Gene3D" id="3.20.20.140">
    <property type="entry name" value="Metal-dependent hydrolases"/>
    <property type="match status" value="1"/>
</dbReference>
<keyword evidence="3" id="KW-0378">Hydrolase</keyword>
<organism evidence="5 6">
    <name type="scientific">Bacteroides salyersiae</name>
    <dbReference type="NCBI Taxonomy" id="291644"/>
    <lineage>
        <taxon>Bacteria</taxon>
        <taxon>Pseudomonadati</taxon>
        <taxon>Bacteroidota</taxon>
        <taxon>Bacteroidia</taxon>
        <taxon>Bacteroidales</taxon>
        <taxon>Bacteroidaceae</taxon>
        <taxon>Bacteroides</taxon>
    </lineage>
</organism>
<dbReference type="GO" id="GO:0030145">
    <property type="term" value="F:manganese ion binding"/>
    <property type="evidence" value="ECO:0007669"/>
    <property type="project" value="InterPro"/>
</dbReference>
<dbReference type="Proteomes" id="UP000422221">
    <property type="component" value="Unassembled WGS sequence"/>
</dbReference>
<dbReference type="GO" id="GO:0004725">
    <property type="term" value="F:protein tyrosine phosphatase activity"/>
    <property type="evidence" value="ECO:0007669"/>
    <property type="project" value="UniProtKB-EC"/>
</dbReference>
<evidence type="ECO:0000256" key="2">
    <source>
        <dbReference type="ARBA" id="ARBA00013064"/>
    </source>
</evidence>
<comment type="catalytic activity">
    <reaction evidence="4">
        <text>O-phospho-L-tyrosyl-[protein] + H2O = L-tyrosyl-[protein] + phosphate</text>
        <dbReference type="Rhea" id="RHEA:10684"/>
        <dbReference type="Rhea" id="RHEA-COMP:10136"/>
        <dbReference type="Rhea" id="RHEA-COMP:20101"/>
        <dbReference type="ChEBI" id="CHEBI:15377"/>
        <dbReference type="ChEBI" id="CHEBI:43474"/>
        <dbReference type="ChEBI" id="CHEBI:46858"/>
        <dbReference type="ChEBI" id="CHEBI:61978"/>
        <dbReference type="EC" id="3.1.3.48"/>
    </reaction>
</comment>
<dbReference type="PANTHER" id="PTHR39181:SF1">
    <property type="entry name" value="TYROSINE-PROTEIN PHOSPHATASE YWQE"/>
    <property type="match status" value="1"/>
</dbReference>
<protein>
    <recommendedName>
        <fullName evidence="2">protein-tyrosine-phosphatase</fullName>
        <ecNumber evidence="2">3.1.3.48</ecNumber>
    </recommendedName>
</protein>
<name>A0A7J4XG13_9BACE</name>
<evidence type="ECO:0000256" key="1">
    <source>
        <dbReference type="ARBA" id="ARBA00005750"/>
    </source>
</evidence>
<evidence type="ECO:0000313" key="6">
    <source>
        <dbReference type="Proteomes" id="UP000422221"/>
    </source>
</evidence>
<dbReference type="PANTHER" id="PTHR39181">
    <property type="entry name" value="TYROSINE-PROTEIN PHOSPHATASE YWQE"/>
    <property type="match status" value="1"/>
</dbReference>
<reference evidence="5 6" key="1">
    <citation type="journal article" date="2019" name="Nat. Med.">
        <title>A library of human gut bacterial isolates paired with longitudinal multiomics data enables mechanistic microbiome research.</title>
        <authorList>
            <person name="Poyet M."/>
            <person name="Groussin M."/>
            <person name="Gibbons S.M."/>
            <person name="Avila-Pacheco J."/>
            <person name="Jiang X."/>
            <person name="Kearney S.M."/>
            <person name="Perrotta A.R."/>
            <person name="Berdy B."/>
            <person name="Zhao S."/>
            <person name="Lieberman T.D."/>
            <person name="Swanson P.K."/>
            <person name="Smith M."/>
            <person name="Roesemann S."/>
            <person name="Alexander J.E."/>
            <person name="Rich S.A."/>
            <person name="Livny J."/>
            <person name="Vlamakis H."/>
            <person name="Clish C."/>
            <person name="Bullock K."/>
            <person name="Deik A."/>
            <person name="Scott J."/>
            <person name="Pierce K.A."/>
            <person name="Xavier R.J."/>
            <person name="Alm E.J."/>
        </authorList>
    </citation>
    <scope>NUCLEOTIDE SEQUENCE [LARGE SCALE GENOMIC DNA]</scope>
    <source>
        <strain evidence="5 6">BIOML-A10</strain>
    </source>
</reference>
<dbReference type="EC" id="3.1.3.48" evidence="2"/>
<accession>A0A7J4XG13</accession>
<comment type="caution">
    <text evidence="5">The sequence shown here is derived from an EMBL/GenBank/DDBJ whole genome shotgun (WGS) entry which is preliminary data.</text>
</comment>
<dbReference type="RefSeq" id="WP_130059865.1">
    <property type="nucleotide sequence ID" value="NZ_JADNPJ010000032.1"/>
</dbReference>
<dbReference type="Pfam" id="PF19567">
    <property type="entry name" value="CpsB_CapC"/>
    <property type="match status" value="1"/>
</dbReference>
<gene>
    <name evidence="5" type="ORF">F3F73_17025</name>
</gene>
<evidence type="ECO:0000256" key="3">
    <source>
        <dbReference type="ARBA" id="ARBA00022801"/>
    </source>
</evidence>
<evidence type="ECO:0000256" key="4">
    <source>
        <dbReference type="ARBA" id="ARBA00051722"/>
    </source>
</evidence>